<reference evidence="3" key="1">
    <citation type="submission" date="2023-07" db="EMBL/GenBank/DDBJ databases">
        <title>The genome sequence of Rhodocytophaga aerolata KACC 12507.</title>
        <authorList>
            <person name="Zhang X."/>
        </authorList>
    </citation>
    <scope>NUCLEOTIDE SEQUENCE</scope>
    <source>
        <strain evidence="3">KACC 12507</strain>
    </source>
</reference>
<dbReference type="InterPro" id="IPR013096">
    <property type="entry name" value="Cupin_2"/>
</dbReference>
<evidence type="ECO:0000259" key="2">
    <source>
        <dbReference type="PROSITE" id="PS50943"/>
    </source>
</evidence>
<protein>
    <submittedName>
        <fullName evidence="3">XRE family transcriptional regulator</fullName>
    </submittedName>
</protein>
<dbReference type="Gene3D" id="1.10.260.40">
    <property type="entry name" value="lambda repressor-like DNA-binding domains"/>
    <property type="match status" value="1"/>
</dbReference>
<keyword evidence="1" id="KW-0238">DNA-binding</keyword>
<dbReference type="Gene3D" id="2.60.120.10">
    <property type="entry name" value="Jelly Rolls"/>
    <property type="match status" value="1"/>
</dbReference>
<dbReference type="SMART" id="SM00530">
    <property type="entry name" value="HTH_XRE"/>
    <property type="match status" value="1"/>
</dbReference>
<dbReference type="Pfam" id="PF07883">
    <property type="entry name" value="Cupin_2"/>
    <property type="match status" value="1"/>
</dbReference>
<dbReference type="PROSITE" id="PS50943">
    <property type="entry name" value="HTH_CROC1"/>
    <property type="match status" value="1"/>
</dbReference>
<accession>A0ABT8RCC1</accession>
<dbReference type="InterPro" id="IPR050807">
    <property type="entry name" value="TransReg_Diox_bact_type"/>
</dbReference>
<organism evidence="3 4">
    <name type="scientific">Rhodocytophaga aerolata</name>
    <dbReference type="NCBI Taxonomy" id="455078"/>
    <lineage>
        <taxon>Bacteria</taxon>
        <taxon>Pseudomonadati</taxon>
        <taxon>Bacteroidota</taxon>
        <taxon>Cytophagia</taxon>
        <taxon>Cytophagales</taxon>
        <taxon>Rhodocytophagaceae</taxon>
        <taxon>Rhodocytophaga</taxon>
    </lineage>
</organism>
<name>A0ABT8RCC1_9BACT</name>
<feature type="domain" description="HTH cro/C1-type" evidence="2">
    <location>
        <begin position="13"/>
        <end position="67"/>
    </location>
</feature>
<dbReference type="PANTHER" id="PTHR46797">
    <property type="entry name" value="HTH-TYPE TRANSCRIPTIONAL REGULATOR"/>
    <property type="match status" value="1"/>
</dbReference>
<comment type="caution">
    <text evidence="3">The sequence shown here is derived from an EMBL/GenBank/DDBJ whole genome shotgun (WGS) entry which is preliminary data.</text>
</comment>
<evidence type="ECO:0000313" key="4">
    <source>
        <dbReference type="Proteomes" id="UP001168528"/>
    </source>
</evidence>
<dbReference type="SUPFAM" id="SSF47413">
    <property type="entry name" value="lambda repressor-like DNA-binding domains"/>
    <property type="match status" value="1"/>
</dbReference>
<evidence type="ECO:0000256" key="1">
    <source>
        <dbReference type="ARBA" id="ARBA00023125"/>
    </source>
</evidence>
<dbReference type="InterPro" id="IPR001387">
    <property type="entry name" value="Cro/C1-type_HTH"/>
</dbReference>
<sequence length="191" mass="21658">MNGQIILRIGKKIREIRQRQQVKLHELAEEAQISKGLLSKIENGRTIPSLPVLLSLIQVLKIEMSEFFNGIELNGGGSYIHKKKEEYIPLEKEEAIGFLYQLIVSQNILNMAFEAVILQLEPDSKREKVVTDGYEFKFVLSGEVDYHLGEEIVELKAGDSLFFNGKIPHVPVNKSQHAVSMLVIYLLVPTE</sequence>
<dbReference type="InterPro" id="IPR014710">
    <property type="entry name" value="RmlC-like_jellyroll"/>
</dbReference>
<dbReference type="Pfam" id="PF01381">
    <property type="entry name" value="HTH_3"/>
    <property type="match status" value="1"/>
</dbReference>
<dbReference type="EMBL" id="JAUKPO010000015">
    <property type="protein sequence ID" value="MDO1448974.1"/>
    <property type="molecule type" value="Genomic_DNA"/>
</dbReference>
<dbReference type="Proteomes" id="UP001168528">
    <property type="component" value="Unassembled WGS sequence"/>
</dbReference>
<dbReference type="InterPro" id="IPR010982">
    <property type="entry name" value="Lambda_DNA-bd_dom_sf"/>
</dbReference>
<evidence type="ECO:0000313" key="3">
    <source>
        <dbReference type="EMBL" id="MDO1448974.1"/>
    </source>
</evidence>
<proteinExistence type="predicted"/>
<dbReference type="CDD" id="cd02209">
    <property type="entry name" value="cupin_XRE_C"/>
    <property type="match status" value="1"/>
</dbReference>
<gene>
    <name evidence="3" type="ORF">Q0590_22035</name>
</gene>
<dbReference type="InterPro" id="IPR011051">
    <property type="entry name" value="RmlC_Cupin_sf"/>
</dbReference>
<dbReference type="SUPFAM" id="SSF51182">
    <property type="entry name" value="RmlC-like cupins"/>
    <property type="match status" value="1"/>
</dbReference>
<keyword evidence="4" id="KW-1185">Reference proteome</keyword>
<dbReference type="CDD" id="cd00093">
    <property type="entry name" value="HTH_XRE"/>
    <property type="match status" value="1"/>
</dbReference>
<dbReference type="RefSeq" id="WP_302039775.1">
    <property type="nucleotide sequence ID" value="NZ_JAUKPO010000015.1"/>
</dbReference>
<dbReference type="PANTHER" id="PTHR46797:SF1">
    <property type="entry name" value="METHYLPHOSPHONATE SYNTHASE"/>
    <property type="match status" value="1"/>
</dbReference>